<protein>
    <submittedName>
        <fullName evidence="2">Tetratricopeptide repeat protein</fullName>
    </submittedName>
</protein>
<dbReference type="EMBL" id="CP036279">
    <property type="protein sequence ID" value="QDU64828.1"/>
    <property type="molecule type" value="Genomic_DNA"/>
</dbReference>
<dbReference type="SMART" id="SM00028">
    <property type="entry name" value="TPR"/>
    <property type="match status" value="3"/>
</dbReference>
<keyword evidence="3" id="KW-1185">Reference proteome</keyword>
<dbReference type="Gene3D" id="1.25.40.10">
    <property type="entry name" value="Tetratricopeptide repeat domain"/>
    <property type="match status" value="2"/>
</dbReference>
<feature type="transmembrane region" description="Helical" evidence="1">
    <location>
        <begin position="39"/>
        <end position="57"/>
    </location>
</feature>
<feature type="transmembrane region" description="Helical" evidence="1">
    <location>
        <begin position="169"/>
        <end position="188"/>
    </location>
</feature>
<reference evidence="2 3" key="1">
    <citation type="submission" date="2019-02" db="EMBL/GenBank/DDBJ databases">
        <title>Deep-cultivation of Planctomycetes and their phenomic and genomic characterization uncovers novel biology.</title>
        <authorList>
            <person name="Wiegand S."/>
            <person name="Jogler M."/>
            <person name="Boedeker C."/>
            <person name="Pinto D."/>
            <person name="Vollmers J."/>
            <person name="Rivas-Marin E."/>
            <person name="Kohn T."/>
            <person name="Peeters S.H."/>
            <person name="Heuer A."/>
            <person name="Rast P."/>
            <person name="Oberbeckmann S."/>
            <person name="Bunk B."/>
            <person name="Jeske O."/>
            <person name="Meyerdierks A."/>
            <person name="Storesund J.E."/>
            <person name="Kallscheuer N."/>
            <person name="Luecker S."/>
            <person name="Lage O.M."/>
            <person name="Pohl T."/>
            <person name="Merkel B.J."/>
            <person name="Hornburger P."/>
            <person name="Mueller R.-W."/>
            <person name="Bruemmer F."/>
            <person name="Labrenz M."/>
            <person name="Spormann A.M."/>
            <person name="Op den Camp H."/>
            <person name="Overmann J."/>
            <person name="Amann R."/>
            <person name="Jetten M.S.M."/>
            <person name="Mascher T."/>
            <person name="Medema M.H."/>
            <person name="Devos D.P."/>
            <person name="Kaster A.-K."/>
            <person name="Ovreas L."/>
            <person name="Rohde M."/>
            <person name="Galperin M.Y."/>
            <person name="Jogler C."/>
        </authorList>
    </citation>
    <scope>NUCLEOTIDE SEQUENCE [LARGE SCALE GENOMIC DNA]</scope>
    <source>
        <strain evidence="2 3">Pan216</strain>
    </source>
</reference>
<dbReference type="Proteomes" id="UP000317093">
    <property type="component" value="Chromosome"/>
</dbReference>
<dbReference type="RefSeq" id="WP_145263299.1">
    <property type="nucleotide sequence ID" value="NZ_CP036279.1"/>
</dbReference>
<evidence type="ECO:0000256" key="1">
    <source>
        <dbReference type="SAM" id="Phobius"/>
    </source>
</evidence>
<keyword evidence="1" id="KW-0472">Membrane</keyword>
<evidence type="ECO:0000313" key="2">
    <source>
        <dbReference type="EMBL" id="QDU64828.1"/>
    </source>
</evidence>
<keyword evidence="1" id="KW-1133">Transmembrane helix</keyword>
<dbReference type="KEGG" id="knv:Pan216_57210"/>
<feature type="transmembrane region" description="Helical" evidence="1">
    <location>
        <begin position="77"/>
        <end position="102"/>
    </location>
</feature>
<evidence type="ECO:0000313" key="3">
    <source>
        <dbReference type="Proteomes" id="UP000317093"/>
    </source>
</evidence>
<accession>A0A518BCW7</accession>
<dbReference type="InterPro" id="IPR019734">
    <property type="entry name" value="TPR_rpt"/>
</dbReference>
<dbReference type="SUPFAM" id="SSF48452">
    <property type="entry name" value="TPR-like"/>
    <property type="match status" value="1"/>
</dbReference>
<proteinExistence type="predicted"/>
<feature type="transmembrane region" description="Helical" evidence="1">
    <location>
        <begin position="200"/>
        <end position="233"/>
    </location>
</feature>
<dbReference type="Pfam" id="PF13181">
    <property type="entry name" value="TPR_8"/>
    <property type="match status" value="1"/>
</dbReference>
<organism evidence="2 3">
    <name type="scientific">Kolteria novifilia</name>
    <dbReference type="NCBI Taxonomy" id="2527975"/>
    <lineage>
        <taxon>Bacteria</taxon>
        <taxon>Pseudomonadati</taxon>
        <taxon>Planctomycetota</taxon>
        <taxon>Planctomycetia</taxon>
        <taxon>Kolteriales</taxon>
        <taxon>Kolteriaceae</taxon>
        <taxon>Kolteria</taxon>
    </lineage>
</organism>
<name>A0A518BCW7_9BACT</name>
<sequence>MPLSTRALINLEYQQKGAFLGLAVLVVAGVQTISESAMLLVASVVLMLATMVGLSWWSRRKAPDVPKSMQQNMLASLVLAILEHPGSIYVAVLAVMLVAVLFLGWPLWAPLVAVVVGGLFGWGLHLFLRLDPKTRRWTAIGFVVVVAAAAGFLAYLGGEMLAERFETSIAGGVATLVVVLLFSLMVLAGRGEESELEIGILALGLALALANLQLPIAAQRLVLLVPLALFVIYCERARKSFIVLKQVIRGLHDEQSGQLGQALIWYRRALAIDPKSEMARNGSWRVHRGIDLRNVTENQELLEMVDPVECLDRARSLLDRRDPSGEELEEAGQLLDIVAHRRDDVPLTIGYERLRVLLAQRRGDEALRVATQLVVRRPSATFEIPNHEAEALFLVWAELTKHPLLAGPGGLALLDSGQHLLAFLASVERRLEQRPDDADAASFKAFLYPKVTLELYEKFLHASPGESLDWFDFRAMRDLGRRRLEEENDLAGAADATRVAETGLTQERLSLWKRLAEIEERRGSDEAWRWRERIRDFGREVGVSRLSTVEQSAFYDAVRQLAERAHAAGEIEAAIEHYELYADAPTSGQRTLRLLKSLHEERGDRLAAIRPVELALAYQLSDAEKKEWLAEKHRLYRDITPPEVQSRLVAVERFFDFWYCFREAKRLLEQDADLELVKHYLELAALGGSRLVPQVNYLLGRINYRQEAYTDAAACLEQVVQARPERFASSEDEEIYFSSCRLLGDLYLDRLDDPDRAVECYLIYKDYLKSGAETLFRLGCAYERSGRPKNARKWYDMVLVYPGHPRASDAKEALARLST</sequence>
<keyword evidence="1" id="KW-0812">Transmembrane</keyword>
<feature type="transmembrane region" description="Helical" evidence="1">
    <location>
        <begin position="108"/>
        <end position="128"/>
    </location>
</feature>
<dbReference type="OrthoDB" id="234291at2"/>
<dbReference type="InterPro" id="IPR011990">
    <property type="entry name" value="TPR-like_helical_dom_sf"/>
</dbReference>
<feature type="transmembrane region" description="Helical" evidence="1">
    <location>
        <begin position="137"/>
        <end position="157"/>
    </location>
</feature>
<gene>
    <name evidence="2" type="ORF">Pan216_57210</name>
</gene>
<dbReference type="AlphaFoldDB" id="A0A518BCW7"/>